<dbReference type="CDD" id="cd21693">
    <property type="entry name" value="GINS_B_Psf3"/>
    <property type="match status" value="1"/>
</dbReference>
<feature type="domain" description="GINS subunit" evidence="2">
    <location>
        <begin position="124"/>
        <end position="211"/>
    </location>
</feature>
<name>A0A8X8CN48_POPTO</name>
<sequence length="232" mass="26279">MANYNEIDDILAEEEFVPVVFQKAINGVKIDESTEKGHVEQGSKTELPFWLARELHMRQAVSISVPACFNQNSIVISQETLLKSSMEGFPLLDFRELISLLGVSQINCLLVFLVVVVLTRTRMEIQADAACVDLRSRCPYFYEFGCKLAPLCDKTIGLLLPYAFRIRYKEILHKAHTTAFATASKFLTHLTREETSLYEAAQSSMAAFKKWRMGGPRLQRASILGRKRKPAE</sequence>
<evidence type="ECO:0000313" key="4">
    <source>
        <dbReference type="EMBL" id="KAG6760104.1"/>
    </source>
</evidence>
<dbReference type="InterPro" id="IPR055221">
    <property type="entry name" value="PSF3_N"/>
</dbReference>
<dbReference type="AlphaFoldDB" id="A0A8X8CN48"/>
<evidence type="ECO:0000313" key="5">
    <source>
        <dbReference type="Proteomes" id="UP000886885"/>
    </source>
</evidence>
<evidence type="ECO:0000259" key="3">
    <source>
        <dbReference type="Pfam" id="PF22466"/>
    </source>
</evidence>
<dbReference type="InterPro" id="IPR021151">
    <property type="entry name" value="GINS_A"/>
</dbReference>
<feature type="domain" description="DNA replication complex GINS protein PSF3 N-terminal" evidence="3">
    <location>
        <begin position="6"/>
        <end position="56"/>
    </location>
</feature>
<keyword evidence="1" id="KW-0812">Transmembrane</keyword>
<dbReference type="Pfam" id="PF05916">
    <property type="entry name" value="Sld5"/>
    <property type="match status" value="1"/>
</dbReference>
<keyword evidence="5" id="KW-1185">Reference proteome</keyword>
<evidence type="ECO:0000256" key="1">
    <source>
        <dbReference type="SAM" id="Phobius"/>
    </source>
</evidence>
<dbReference type="OrthoDB" id="10251744at2759"/>
<keyword evidence="1" id="KW-1133">Transmembrane helix</keyword>
<dbReference type="InterPro" id="IPR010492">
    <property type="entry name" value="GINS_Psf3"/>
</dbReference>
<evidence type="ECO:0000259" key="2">
    <source>
        <dbReference type="Pfam" id="PF05916"/>
    </source>
</evidence>
<dbReference type="EMBL" id="JAAWWB010000019">
    <property type="protein sequence ID" value="KAG6760104.1"/>
    <property type="molecule type" value="Genomic_DNA"/>
</dbReference>
<dbReference type="PANTHER" id="PTHR22768">
    <property type="entry name" value="DNA REPLICATION COMPLEX GINS PROTEIN PSF3"/>
    <property type="match status" value="1"/>
</dbReference>
<keyword evidence="1" id="KW-0472">Membrane</keyword>
<organism evidence="4 5">
    <name type="scientific">Populus tomentosa</name>
    <name type="common">Chinese white poplar</name>
    <dbReference type="NCBI Taxonomy" id="118781"/>
    <lineage>
        <taxon>Eukaryota</taxon>
        <taxon>Viridiplantae</taxon>
        <taxon>Streptophyta</taxon>
        <taxon>Embryophyta</taxon>
        <taxon>Tracheophyta</taxon>
        <taxon>Spermatophyta</taxon>
        <taxon>Magnoliopsida</taxon>
        <taxon>eudicotyledons</taxon>
        <taxon>Gunneridae</taxon>
        <taxon>Pentapetalae</taxon>
        <taxon>rosids</taxon>
        <taxon>fabids</taxon>
        <taxon>Malpighiales</taxon>
        <taxon>Salicaceae</taxon>
        <taxon>Saliceae</taxon>
        <taxon>Populus</taxon>
    </lineage>
</organism>
<dbReference type="GO" id="GO:1902975">
    <property type="term" value="P:mitotic DNA replication initiation"/>
    <property type="evidence" value="ECO:0007669"/>
    <property type="project" value="TreeGrafter"/>
</dbReference>
<gene>
    <name evidence="4" type="ORF">POTOM_036605</name>
</gene>
<dbReference type="GO" id="GO:0000811">
    <property type="term" value="C:GINS complex"/>
    <property type="evidence" value="ECO:0007669"/>
    <property type="project" value="TreeGrafter"/>
</dbReference>
<dbReference type="CDD" id="cd11713">
    <property type="entry name" value="GINS_A_psf3"/>
    <property type="match status" value="1"/>
</dbReference>
<accession>A0A8X8CN48</accession>
<evidence type="ECO:0008006" key="6">
    <source>
        <dbReference type="Google" id="ProtNLM"/>
    </source>
</evidence>
<reference evidence="4" key="1">
    <citation type="journal article" date="2020" name="bioRxiv">
        <title>Hybrid origin of Populus tomentosa Carr. identified through genome sequencing and phylogenomic analysis.</title>
        <authorList>
            <person name="An X."/>
            <person name="Gao K."/>
            <person name="Chen Z."/>
            <person name="Li J."/>
            <person name="Yang X."/>
            <person name="Yang X."/>
            <person name="Zhou J."/>
            <person name="Guo T."/>
            <person name="Zhao T."/>
            <person name="Huang S."/>
            <person name="Miao D."/>
            <person name="Khan W.U."/>
            <person name="Rao P."/>
            <person name="Ye M."/>
            <person name="Lei B."/>
            <person name="Liao W."/>
            <person name="Wang J."/>
            <person name="Ji L."/>
            <person name="Li Y."/>
            <person name="Guo B."/>
            <person name="Mustafa N.S."/>
            <person name="Li S."/>
            <person name="Yun Q."/>
            <person name="Keller S.R."/>
            <person name="Mao J."/>
            <person name="Zhang R."/>
            <person name="Strauss S.H."/>
        </authorList>
    </citation>
    <scope>NUCLEOTIDE SEQUENCE</scope>
    <source>
        <strain evidence="4">GM15</strain>
        <tissue evidence="4">Leaf</tissue>
    </source>
</reference>
<proteinExistence type="predicted"/>
<feature type="transmembrane region" description="Helical" evidence="1">
    <location>
        <begin position="97"/>
        <end position="118"/>
    </location>
</feature>
<dbReference type="Pfam" id="PF22466">
    <property type="entry name" value="PSF3_N"/>
    <property type="match status" value="1"/>
</dbReference>
<protein>
    <recommendedName>
        <fullName evidence="6">GINS subunit domain-containing protein</fullName>
    </recommendedName>
</protein>
<comment type="caution">
    <text evidence="4">The sequence shown here is derived from an EMBL/GenBank/DDBJ whole genome shotgun (WGS) entry which is preliminary data.</text>
</comment>
<dbReference type="Proteomes" id="UP000886885">
    <property type="component" value="Chromosome 10A"/>
</dbReference>
<dbReference type="PANTHER" id="PTHR22768:SF0">
    <property type="entry name" value="DNA REPLICATION COMPLEX GINS PROTEIN PSF3"/>
    <property type="match status" value="1"/>
</dbReference>